<protein>
    <recommendedName>
        <fullName evidence="5">C3H1-type domain-containing protein</fullName>
    </recommendedName>
</protein>
<comment type="caution">
    <text evidence="3">The sequence shown here is derived from an EMBL/GenBank/DDBJ whole genome shotgun (WGS) entry which is preliminary data.</text>
</comment>
<sequence length="183" mass="20577">MSSKGYSSILVDSEPGPVSNPAPQTEGSELPDFCSSYEWHLSCPVSKDCLKGHPQLIASFARAKIRLYRLQEILKVLFLTCLLISIASTVCVARFPEGSAELKAFRRCGIVSCLVGAFAGGVSGYCWSPIHMRRRKQKLHGIPVWKKRNWFMEAWWVDYLVGMVMACWAGFFIESVWRPTPRG</sequence>
<proteinExistence type="predicted"/>
<keyword evidence="2" id="KW-0472">Membrane</keyword>
<evidence type="ECO:0000256" key="2">
    <source>
        <dbReference type="SAM" id="Phobius"/>
    </source>
</evidence>
<accession>A0AAV9WG65</accession>
<evidence type="ECO:0000256" key="1">
    <source>
        <dbReference type="SAM" id="MobiDB-lite"/>
    </source>
</evidence>
<gene>
    <name evidence="3" type="ORF">TWF481_007091</name>
</gene>
<evidence type="ECO:0000313" key="3">
    <source>
        <dbReference type="EMBL" id="KAK6505172.1"/>
    </source>
</evidence>
<keyword evidence="4" id="KW-1185">Reference proteome</keyword>
<feature type="transmembrane region" description="Helical" evidence="2">
    <location>
        <begin position="150"/>
        <end position="173"/>
    </location>
</feature>
<reference evidence="3 4" key="1">
    <citation type="submission" date="2023-08" db="EMBL/GenBank/DDBJ databases">
        <authorList>
            <person name="Palmer J.M."/>
        </authorList>
    </citation>
    <scope>NUCLEOTIDE SEQUENCE [LARGE SCALE GENOMIC DNA]</scope>
    <source>
        <strain evidence="3 4">TWF481</strain>
    </source>
</reference>
<feature type="transmembrane region" description="Helical" evidence="2">
    <location>
        <begin position="108"/>
        <end position="130"/>
    </location>
</feature>
<feature type="region of interest" description="Disordered" evidence="1">
    <location>
        <begin position="1"/>
        <end position="27"/>
    </location>
</feature>
<evidence type="ECO:0008006" key="5">
    <source>
        <dbReference type="Google" id="ProtNLM"/>
    </source>
</evidence>
<name>A0AAV9WG65_9PEZI</name>
<keyword evidence="2" id="KW-1133">Transmembrane helix</keyword>
<dbReference type="EMBL" id="JAVHJL010000004">
    <property type="protein sequence ID" value="KAK6505172.1"/>
    <property type="molecule type" value="Genomic_DNA"/>
</dbReference>
<dbReference type="Proteomes" id="UP001370758">
    <property type="component" value="Unassembled WGS sequence"/>
</dbReference>
<keyword evidence="2" id="KW-0812">Transmembrane</keyword>
<evidence type="ECO:0000313" key="4">
    <source>
        <dbReference type="Proteomes" id="UP001370758"/>
    </source>
</evidence>
<dbReference type="AlphaFoldDB" id="A0AAV9WG65"/>
<feature type="transmembrane region" description="Helical" evidence="2">
    <location>
        <begin position="76"/>
        <end position="96"/>
    </location>
</feature>
<organism evidence="3 4">
    <name type="scientific">Arthrobotrys musiformis</name>
    <dbReference type="NCBI Taxonomy" id="47236"/>
    <lineage>
        <taxon>Eukaryota</taxon>
        <taxon>Fungi</taxon>
        <taxon>Dikarya</taxon>
        <taxon>Ascomycota</taxon>
        <taxon>Pezizomycotina</taxon>
        <taxon>Orbiliomycetes</taxon>
        <taxon>Orbiliales</taxon>
        <taxon>Orbiliaceae</taxon>
        <taxon>Arthrobotrys</taxon>
    </lineage>
</organism>